<dbReference type="RefSeq" id="YP_009159872.1">
    <property type="nucleotide sequence ID" value="NC_027620.1"/>
</dbReference>
<feature type="region of interest" description="Disordered" evidence="1">
    <location>
        <begin position="29"/>
        <end position="77"/>
    </location>
</feature>
<protein>
    <submittedName>
        <fullName evidence="2">Uncharacterized protein</fullName>
    </submittedName>
</protein>
<dbReference type="EMBL" id="KR337643">
    <property type="protein sequence ID" value="AKO60229.1"/>
    <property type="molecule type" value="Genomic_DNA"/>
</dbReference>
<sequence>MKREHPSTPFFLSCPSSFDTAGGRCDLFHMPGGSGENKHPGTFKTPPQTNKTGPRIEQQGTGRVFIPPTRSRPLQEQ</sequence>
<evidence type="ECO:0000313" key="3">
    <source>
        <dbReference type="Proteomes" id="UP000201111"/>
    </source>
</evidence>
<gene>
    <name evidence="2" type="ORF">MRAK_45</name>
</gene>
<dbReference type="Proteomes" id="UP000201111">
    <property type="component" value="Segment"/>
</dbReference>
<reference evidence="2 3" key="1">
    <citation type="submission" date="2015-04" db="EMBL/GenBank/DDBJ databases">
        <authorList>
            <person name="Asatrian G."/>
            <person name="Khadararian K."/>
            <person name="Meyerson C."/>
            <person name="Reddy L."/>
            <person name="Kawakita M."/>
            <person name="Matsurra J."/>
            <person name="Wong C."/>
            <person name="Yabuno J."/>
            <person name="Wilson K."/>
            <person name="Thure K."/>
            <person name="Capati S."/>
            <person name="Lorenz T."/>
            <person name="Benyamini P."/>
            <person name="Vijanderan J."/>
            <person name="Reddi K."/>
            <person name="Villella W."/>
            <person name="Bowman C."/>
            <person name="Mould D."/>
            <person name="Parker J.M."/>
            <person name="Sanders E.R."/>
        </authorList>
    </citation>
    <scope>NUCLEOTIDE SEQUENCE [LARGE SCALE GENOMIC DNA]</scope>
</reference>
<accession>A0A0H4J0Q1</accession>
<dbReference type="GeneID" id="25102666"/>
<dbReference type="OrthoDB" id="25521at10239"/>
<dbReference type="KEGG" id="vg:25102666"/>
<name>A0A0H4J0Q1_9CAUD</name>
<organism evidence="2 3">
    <name type="scientific">Propionibacterium phage MrAK</name>
    <dbReference type="NCBI Taxonomy" id="1655016"/>
    <lineage>
        <taxon>Viruses</taxon>
        <taxon>Duplodnaviria</taxon>
        <taxon>Heunggongvirae</taxon>
        <taxon>Uroviricota</taxon>
        <taxon>Caudoviricetes</taxon>
        <taxon>Pahexavirus</taxon>
        <taxon>Pahexavirus mrAK</taxon>
    </lineage>
</organism>
<proteinExistence type="predicted"/>
<evidence type="ECO:0000256" key="1">
    <source>
        <dbReference type="SAM" id="MobiDB-lite"/>
    </source>
</evidence>
<evidence type="ECO:0000313" key="2">
    <source>
        <dbReference type="EMBL" id="AKO60229.1"/>
    </source>
</evidence>
<keyword evidence="3" id="KW-1185">Reference proteome</keyword>